<sequence>MEQSPTKDRIIRTALRLFESCGYSRVSVDQIVKESGTSKGGFYHNFTSKDELLYMIHDFCVTHALEKAEEAIERHDNAKEQLRGIIRSFVLLFDTYQSHLAIFNEESLHLSREYLKKIEGKRDRYKRLLHQVIEEGVKNGEFRSNSNVTIVTMAVLGMINWIYKWYRPDGDFSLEEIADIYTDFVMNGLLPE</sequence>
<comment type="caution">
    <text evidence="8">The sequence shown here is derived from an EMBL/GenBank/DDBJ whole genome shotgun (WGS) entry which is preliminary data.</text>
</comment>
<dbReference type="InterPro" id="IPR036271">
    <property type="entry name" value="Tet_transcr_reg_TetR-rel_C_sf"/>
</dbReference>
<evidence type="ECO:0000259" key="7">
    <source>
        <dbReference type="PROSITE" id="PS50977"/>
    </source>
</evidence>
<keyword evidence="6" id="KW-0175">Coiled coil</keyword>
<gene>
    <name evidence="8" type="ORF">C8P63_103147</name>
</gene>
<keyword evidence="1" id="KW-0678">Repressor</keyword>
<keyword evidence="9" id="KW-1185">Reference proteome</keyword>
<dbReference type="PANTHER" id="PTHR30055">
    <property type="entry name" value="HTH-TYPE TRANSCRIPTIONAL REGULATOR RUTR"/>
    <property type="match status" value="1"/>
</dbReference>
<feature type="domain" description="HTH tetR-type" evidence="7">
    <location>
        <begin position="4"/>
        <end position="64"/>
    </location>
</feature>
<dbReference type="GO" id="GO:0000976">
    <property type="term" value="F:transcription cis-regulatory region binding"/>
    <property type="evidence" value="ECO:0007669"/>
    <property type="project" value="TreeGrafter"/>
</dbReference>
<dbReference type="PANTHER" id="PTHR30055:SF175">
    <property type="entry name" value="HTH-TYPE TRANSCRIPTIONAL REPRESSOR KSTR2"/>
    <property type="match status" value="1"/>
</dbReference>
<dbReference type="InterPro" id="IPR041490">
    <property type="entry name" value="KstR2_TetR_C"/>
</dbReference>
<evidence type="ECO:0000256" key="2">
    <source>
        <dbReference type="ARBA" id="ARBA00023015"/>
    </source>
</evidence>
<reference evidence="8 9" key="1">
    <citation type="submission" date="2018-04" db="EMBL/GenBank/DDBJ databases">
        <title>Genomic Encyclopedia of Archaeal and Bacterial Type Strains, Phase II (KMG-II): from individual species to whole genera.</title>
        <authorList>
            <person name="Goeker M."/>
        </authorList>
    </citation>
    <scope>NUCLEOTIDE SEQUENCE [LARGE SCALE GENOMIC DNA]</scope>
    <source>
        <strain evidence="8 9">DSM 45787</strain>
    </source>
</reference>
<keyword evidence="3 5" id="KW-0238">DNA-binding</keyword>
<feature type="DNA-binding region" description="H-T-H motif" evidence="5">
    <location>
        <begin position="27"/>
        <end position="46"/>
    </location>
</feature>
<evidence type="ECO:0000256" key="6">
    <source>
        <dbReference type="SAM" id="Coils"/>
    </source>
</evidence>
<evidence type="ECO:0000256" key="5">
    <source>
        <dbReference type="PROSITE-ProRule" id="PRU00335"/>
    </source>
</evidence>
<dbReference type="EMBL" id="QBKR01000003">
    <property type="protein sequence ID" value="PTX64362.1"/>
    <property type="molecule type" value="Genomic_DNA"/>
</dbReference>
<evidence type="ECO:0000256" key="4">
    <source>
        <dbReference type="ARBA" id="ARBA00023163"/>
    </source>
</evidence>
<feature type="coiled-coil region" evidence="6">
    <location>
        <begin position="61"/>
        <end position="88"/>
    </location>
</feature>
<protein>
    <submittedName>
        <fullName evidence="8">TetR family transcriptional regulator</fullName>
    </submittedName>
</protein>
<dbReference type="GO" id="GO:0003700">
    <property type="term" value="F:DNA-binding transcription factor activity"/>
    <property type="evidence" value="ECO:0007669"/>
    <property type="project" value="TreeGrafter"/>
</dbReference>
<dbReference type="Gene3D" id="1.10.357.10">
    <property type="entry name" value="Tetracycline Repressor, domain 2"/>
    <property type="match status" value="1"/>
</dbReference>
<evidence type="ECO:0000256" key="3">
    <source>
        <dbReference type="ARBA" id="ARBA00023125"/>
    </source>
</evidence>
<dbReference type="InterPro" id="IPR050109">
    <property type="entry name" value="HTH-type_TetR-like_transc_reg"/>
</dbReference>
<dbReference type="Proteomes" id="UP000244240">
    <property type="component" value="Unassembled WGS sequence"/>
</dbReference>
<dbReference type="PROSITE" id="PS50977">
    <property type="entry name" value="HTH_TETR_2"/>
    <property type="match status" value="1"/>
</dbReference>
<dbReference type="OrthoDB" id="9814200at2"/>
<evidence type="ECO:0000256" key="1">
    <source>
        <dbReference type="ARBA" id="ARBA00022491"/>
    </source>
</evidence>
<organism evidence="8 9">
    <name type="scientific">Melghirimyces profundicolus</name>
    <dbReference type="NCBI Taxonomy" id="1242148"/>
    <lineage>
        <taxon>Bacteria</taxon>
        <taxon>Bacillati</taxon>
        <taxon>Bacillota</taxon>
        <taxon>Bacilli</taxon>
        <taxon>Bacillales</taxon>
        <taxon>Thermoactinomycetaceae</taxon>
        <taxon>Melghirimyces</taxon>
    </lineage>
</organism>
<dbReference type="Gene3D" id="1.10.10.60">
    <property type="entry name" value="Homeodomain-like"/>
    <property type="match status" value="1"/>
</dbReference>
<dbReference type="AlphaFoldDB" id="A0A2T6C7U2"/>
<proteinExistence type="predicted"/>
<name>A0A2T6C7U2_9BACL</name>
<keyword evidence="2" id="KW-0805">Transcription regulation</keyword>
<dbReference type="Pfam" id="PF17932">
    <property type="entry name" value="TetR_C_24"/>
    <property type="match status" value="1"/>
</dbReference>
<accession>A0A2T6C7U2</accession>
<dbReference type="RefSeq" id="WP_108021919.1">
    <property type="nucleotide sequence ID" value="NZ_QBKR01000003.1"/>
</dbReference>
<evidence type="ECO:0000313" key="9">
    <source>
        <dbReference type="Proteomes" id="UP000244240"/>
    </source>
</evidence>
<dbReference type="Pfam" id="PF00440">
    <property type="entry name" value="TetR_N"/>
    <property type="match status" value="1"/>
</dbReference>
<keyword evidence="4" id="KW-0804">Transcription</keyword>
<dbReference type="PRINTS" id="PR00455">
    <property type="entry name" value="HTHTETR"/>
</dbReference>
<dbReference type="InterPro" id="IPR001647">
    <property type="entry name" value="HTH_TetR"/>
</dbReference>
<dbReference type="SUPFAM" id="SSF46689">
    <property type="entry name" value="Homeodomain-like"/>
    <property type="match status" value="1"/>
</dbReference>
<dbReference type="InterPro" id="IPR009057">
    <property type="entry name" value="Homeodomain-like_sf"/>
</dbReference>
<dbReference type="SUPFAM" id="SSF48498">
    <property type="entry name" value="Tetracyclin repressor-like, C-terminal domain"/>
    <property type="match status" value="1"/>
</dbReference>
<evidence type="ECO:0000313" key="8">
    <source>
        <dbReference type="EMBL" id="PTX64362.1"/>
    </source>
</evidence>